<dbReference type="InterPro" id="IPR014001">
    <property type="entry name" value="Helicase_ATP-bd"/>
</dbReference>
<dbReference type="RefSeq" id="WP_186854081.1">
    <property type="nucleotide sequence ID" value="NZ_JACOPG010000002.1"/>
</dbReference>
<dbReference type="InterPro" id="IPR004473">
    <property type="entry name" value="Restrct_endonuc_typeI_HsdR"/>
</dbReference>
<dbReference type="SUPFAM" id="SSF52540">
    <property type="entry name" value="P-loop containing nucleoside triphosphate hydrolases"/>
    <property type="match status" value="2"/>
</dbReference>
<dbReference type="InterPro" id="IPR022625">
    <property type="entry name" value="TypeI_RM_Rsu_C"/>
</dbReference>
<keyword evidence="6 11" id="KW-0680">Restriction system</keyword>
<dbReference type="InterPro" id="IPR051268">
    <property type="entry name" value="Type-I_R_enzyme_R_subunit"/>
</dbReference>
<keyword evidence="8 11" id="KW-0378">Hydrolase</keyword>
<evidence type="ECO:0000256" key="2">
    <source>
        <dbReference type="ARBA" id="ARBA00008598"/>
    </source>
</evidence>
<comment type="function">
    <text evidence="11">Subunit R is required for both nuclease and ATPase activities, but not for modification.</text>
</comment>
<proteinExistence type="inferred from homology"/>
<dbReference type="PROSITE" id="PS51192">
    <property type="entry name" value="HELICASE_ATP_BIND_1"/>
    <property type="match status" value="1"/>
</dbReference>
<dbReference type="Pfam" id="PF18766">
    <property type="entry name" value="SWI2_SNF2"/>
    <property type="match status" value="1"/>
</dbReference>
<keyword evidence="14" id="KW-1185">Reference proteome</keyword>
<evidence type="ECO:0000313" key="13">
    <source>
        <dbReference type="EMBL" id="MBC5685997.1"/>
    </source>
</evidence>
<accession>A0ABR7GEX4</accession>
<dbReference type="Gene3D" id="3.40.50.300">
    <property type="entry name" value="P-loop containing nucleotide triphosphate hydrolases"/>
    <property type="match status" value="2"/>
</dbReference>
<evidence type="ECO:0000256" key="5">
    <source>
        <dbReference type="ARBA" id="ARBA00022741"/>
    </source>
</evidence>
<dbReference type="Pfam" id="PF22679">
    <property type="entry name" value="T1R_D3-like"/>
    <property type="match status" value="1"/>
</dbReference>
<dbReference type="InterPro" id="IPR055180">
    <property type="entry name" value="HsdR_RecA-like_helicase_dom_2"/>
</dbReference>
<dbReference type="EMBL" id="JACOPG010000002">
    <property type="protein sequence ID" value="MBC5685997.1"/>
    <property type="molecule type" value="Genomic_DNA"/>
</dbReference>
<dbReference type="Gene3D" id="3.90.1570.50">
    <property type="match status" value="1"/>
</dbReference>
<evidence type="ECO:0000256" key="8">
    <source>
        <dbReference type="ARBA" id="ARBA00022801"/>
    </source>
</evidence>
<evidence type="ECO:0000256" key="7">
    <source>
        <dbReference type="ARBA" id="ARBA00022759"/>
    </source>
</evidence>
<comment type="catalytic activity">
    <reaction evidence="1 11">
        <text>Endonucleolytic cleavage of DNA to give random double-stranded fragments with terminal 5'-phosphates, ATP is simultaneously hydrolyzed.</text>
        <dbReference type="EC" id="3.1.21.3"/>
    </reaction>
</comment>
<comment type="subunit">
    <text evidence="3 11">The type I restriction/modification system is composed of three polypeptides R, M and S.</text>
</comment>
<evidence type="ECO:0000259" key="12">
    <source>
        <dbReference type="PROSITE" id="PS51192"/>
    </source>
</evidence>
<comment type="similarity">
    <text evidence="2 11">Belongs to the HsdR family.</text>
</comment>
<dbReference type="InterPro" id="IPR040980">
    <property type="entry name" value="SWI2_SNF2"/>
</dbReference>
<evidence type="ECO:0000256" key="1">
    <source>
        <dbReference type="ARBA" id="ARBA00000851"/>
    </source>
</evidence>
<feature type="domain" description="Helicase ATP-binding" evidence="12">
    <location>
        <begin position="285"/>
        <end position="457"/>
    </location>
</feature>
<evidence type="ECO:0000256" key="4">
    <source>
        <dbReference type="ARBA" id="ARBA00022722"/>
    </source>
</evidence>
<dbReference type="CDD" id="cd18800">
    <property type="entry name" value="SF2_C_EcoR124I-like"/>
    <property type="match status" value="1"/>
</dbReference>
<dbReference type="Pfam" id="PF04313">
    <property type="entry name" value="HSDR_N"/>
    <property type="match status" value="1"/>
</dbReference>
<evidence type="ECO:0000256" key="3">
    <source>
        <dbReference type="ARBA" id="ARBA00011296"/>
    </source>
</evidence>
<dbReference type="InterPro" id="IPR007409">
    <property type="entry name" value="Restrct_endonuc_type1_HsdR_N"/>
</dbReference>
<evidence type="ECO:0000256" key="9">
    <source>
        <dbReference type="ARBA" id="ARBA00022840"/>
    </source>
</evidence>
<dbReference type="PANTHER" id="PTHR30195:SF16">
    <property type="entry name" value="TYPE I RESTRICTION ENZYME ENDONUCLEASE SUBUNIT"/>
    <property type="match status" value="1"/>
</dbReference>
<gene>
    <name evidence="13" type="ORF">H8R94_05170</name>
</gene>
<keyword evidence="7 13" id="KW-0255">Endonuclease</keyword>
<dbReference type="SMART" id="SM00487">
    <property type="entry name" value="DEXDc"/>
    <property type="match status" value="1"/>
</dbReference>
<name>A0ABR7GEX4_9FIRM</name>
<evidence type="ECO:0000256" key="11">
    <source>
        <dbReference type="RuleBase" id="RU364115"/>
    </source>
</evidence>
<dbReference type="InterPro" id="IPR027417">
    <property type="entry name" value="P-loop_NTPase"/>
</dbReference>
<evidence type="ECO:0000313" key="14">
    <source>
        <dbReference type="Proteomes" id="UP000643810"/>
    </source>
</evidence>
<dbReference type="PANTHER" id="PTHR30195">
    <property type="entry name" value="TYPE I SITE-SPECIFIC DEOXYRIBONUCLEASE PROTEIN SUBUNIT M AND R"/>
    <property type="match status" value="1"/>
</dbReference>
<protein>
    <recommendedName>
        <fullName evidence="11">Type I restriction enzyme endonuclease subunit</fullName>
        <shortName evidence="11">R protein</shortName>
        <ecNumber evidence="11">3.1.21.3</ecNumber>
    </recommendedName>
    <alternativeName>
        <fullName evidence="11">Type-1 restriction enzyme R protein</fullName>
    </alternativeName>
</protein>
<keyword evidence="10 11" id="KW-0238">DNA-binding</keyword>
<evidence type="ECO:0000256" key="6">
    <source>
        <dbReference type="ARBA" id="ARBA00022747"/>
    </source>
</evidence>
<dbReference type="Pfam" id="PF12008">
    <property type="entry name" value="EcoR124_C"/>
    <property type="match status" value="1"/>
</dbReference>
<keyword evidence="9 11" id="KW-0067">ATP-binding</keyword>
<organism evidence="13 14">
    <name type="scientific">Roseburia lenta</name>
    <dbReference type="NCBI Taxonomy" id="2763061"/>
    <lineage>
        <taxon>Bacteria</taxon>
        <taxon>Bacillati</taxon>
        <taxon>Bacillota</taxon>
        <taxon>Clostridia</taxon>
        <taxon>Lachnospirales</taxon>
        <taxon>Lachnospiraceae</taxon>
        <taxon>Roseburia</taxon>
    </lineage>
</organism>
<dbReference type="CDD" id="cd22332">
    <property type="entry name" value="HsdR_N"/>
    <property type="match status" value="1"/>
</dbReference>
<dbReference type="GO" id="GO:0004519">
    <property type="term" value="F:endonuclease activity"/>
    <property type="evidence" value="ECO:0007669"/>
    <property type="project" value="UniProtKB-KW"/>
</dbReference>
<dbReference type="Proteomes" id="UP000643810">
    <property type="component" value="Unassembled WGS sequence"/>
</dbReference>
<sequence length="1330" mass="153130">MIFDKESDFEEAVIGVLVERGWEPEVIRHPSEADLLKNWADILFNNNRQRNCLNECPLTDGEMQQIMEQIINLRTPLKLNSFINGRSVSIIRDNLDDELHFGKEVSLKIYDRQEIAYGESRYQIVQQPHFNTKSPILNDRRGDLMLLINGMPVIHIELKRSDIPVSDAYNQIIKYSHEGAFRGIFSLIQVFVAMEPEEAVYFANPGEDGVFNPAFFFHWANFDNVLINEWDKVTAGLLNIPMAHMLIGFYTIADTDDNQLKVMRSYQYYAAIGIADRVTKRNWKEDTPETQRGGHVWHTTGSGKTMTSFKSAQLIASSHDADKVIFLVDRKELGIQSLKEYRSFATETESVQATENTDILISKLKSDDQDNTLIVTSIQKLSNISEDMAGLKDADLKKIRSKRLVIIIDECHRSTFGDMLTTIKDTFKHAIIFGFTGTPIQDVNIKKDSTTTTIFGSEIHRYTLADGIRDKNVLGFDPYMVKIYDDDELRQKVALEKAKVETVEDVMKDEKKKKVFYKWMDSSQVKMYGKKVGDKWVKGIEDFIPNEQYQTDEYIMGVISDIKKKWLIYSRGGKFHAIFATSSIPEAVRYWRLMKKEMPDLMITAMFDPTIDNESGTGSLDKEDGIVEMLEDYRDRLGQTFTIPTYDKFRKDVSLRLAHKKPYERLEPDQQIDILIVVNQMLTGFDSKWVNTLYLDKVMEYENLIQAFSRTNRLFNESEKPFGIIKYYRSPNTMEKNIEAAVEAYSGNIPTGLFVDKLPRNLRNLNRTFEKIKEIFDAGSINNFEELPEEPSEKRKFAKTFNQFDTYLQAAKIQGFNWKQRVYSAEDGTDIEMLFDEMTYLILLARYKEMAGGGCGGHCGDVPYDVKIHITEYDTTKIDAEYMNTRFEKFLKLIQGEYDQETLDKTLTDLHKSFSMLSAEEQKYAKVFLHDVQAGNARIIPGKSFREYISDLMKGAENARIKRVVRRLGCYERLLREMLAKKVTKETIEAHGKFDELKASVDNSKATEFFTVVEHQNFRQSRLAMLVDAYLRYFLLSGGQDPYPENEFDRKHKTKVETVSMDTDSNSKPVGVVLTDEVMEGKTITTSVKKAKLKEWYSESKALACMVDTDCFAYVDNKLCVYDKKYLERDDKGKLFFTEYAKAHEEECFLQFVMDKETGELHYITLPSSMASKTFNYYDELSALSDDEKLSLGLVNEIAREMLAAINGMEFGEALATLMDKKICNVSFRTLKSVTGLDNTTVSNMKKGKNLTKENVVSCCLGIHIPFRLSNRLLQLAERPLDLTLPGAKGEENTIYDQILHLYWAEDYSDTYAQLVAIHYEHLIHQPPIK</sequence>
<dbReference type="EC" id="3.1.21.3" evidence="11"/>
<keyword evidence="4" id="KW-0540">Nuclease</keyword>
<comment type="caution">
    <text evidence="13">The sequence shown here is derived from an EMBL/GenBank/DDBJ whole genome shotgun (WGS) entry which is preliminary data.</text>
</comment>
<keyword evidence="5 11" id="KW-0547">Nucleotide-binding</keyword>
<reference evidence="13 14" key="1">
    <citation type="submission" date="2020-08" db="EMBL/GenBank/DDBJ databases">
        <title>Genome public.</title>
        <authorList>
            <person name="Liu C."/>
            <person name="Sun Q."/>
        </authorList>
    </citation>
    <scope>NUCLEOTIDE SEQUENCE [LARGE SCALE GENOMIC DNA]</scope>
    <source>
        <strain evidence="13 14">NSJ-9</strain>
    </source>
</reference>
<dbReference type="NCBIfam" id="TIGR00348">
    <property type="entry name" value="hsdR"/>
    <property type="match status" value="1"/>
</dbReference>
<evidence type="ECO:0000256" key="10">
    <source>
        <dbReference type="ARBA" id="ARBA00023125"/>
    </source>
</evidence>